<sequence length="254" mass="29180">MKTNIYLIIQFMDNSAYLNFLGCNWKCKGCVRLRGWESHLSPSDVENLNKIYLESDKPKLRQNLKDVVKILKDNDAEKLYLGGHEPTTDPNIMKILKGLKDEGFWIKLVTNGSLLDETIVDLADEITLSIKALDDEIHKTYTGVSNKKTLENFDKFCQAEKIEIESIYIPGLVECGEILKIAEYIAKYNKNLRYRVDGYLSYSGYGQNATEEEVETCFNDVKKILPKAYTFASRWGRKTGNKINYAKCLYPKIN</sequence>
<dbReference type="InterPro" id="IPR058240">
    <property type="entry name" value="rSAM_sf"/>
</dbReference>
<dbReference type="EMBL" id="JAACQH010000028">
    <property type="protein sequence ID" value="NCS91132.1"/>
    <property type="molecule type" value="Genomic_DNA"/>
</dbReference>
<evidence type="ECO:0000256" key="2">
    <source>
        <dbReference type="ARBA" id="ARBA00022485"/>
    </source>
</evidence>
<gene>
    <name evidence="9" type="ORF">GW779_01740</name>
    <name evidence="8" type="ORF">GW910_01685</name>
</gene>
<evidence type="ECO:0000313" key="10">
    <source>
        <dbReference type="Proteomes" id="UP000768163"/>
    </source>
</evidence>
<protein>
    <submittedName>
        <fullName evidence="8">Radical SAM protein</fullName>
    </submittedName>
</protein>
<dbReference type="SUPFAM" id="SSF102114">
    <property type="entry name" value="Radical SAM enzymes"/>
    <property type="match status" value="1"/>
</dbReference>
<dbReference type="Gene3D" id="3.20.20.70">
    <property type="entry name" value="Aldolase class I"/>
    <property type="match status" value="1"/>
</dbReference>
<dbReference type="SFLD" id="SFLDG01067">
    <property type="entry name" value="SPASM/twitch_domain_containing"/>
    <property type="match status" value="1"/>
</dbReference>
<reference evidence="8" key="1">
    <citation type="submission" date="2019-11" db="EMBL/GenBank/DDBJ databases">
        <title>Lipid analysis of CO2-rich subsurface aquifers suggests an autotrophy-based deep biosphere with lysolipids enriched in CPR bacteria.</title>
        <authorList>
            <person name="Probst A.J."/>
            <person name="Elling F.J."/>
            <person name="Castelle C.J."/>
            <person name="Zhu Q."/>
            <person name="Elvert M."/>
            <person name="Birarda G."/>
            <person name="Holman H.-Y."/>
            <person name="Lane K.R."/>
            <person name="Ladd B."/>
            <person name="Ryan M.C."/>
            <person name="Woyke T."/>
            <person name="Hinrichs K.-U."/>
            <person name="Banfield J.F."/>
        </authorList>
    </citation>
    <scope>NUCLEOTIDE SEQUENCE</scope>
    <source>
        <strain evidence="8">CG_2015-01_33_1645</strain>
        <strain evidence="9">CG_2015-04_33_537</strain>
    </source>
</reference>
<keyword evidence="4" id="KW-0479">Metal-binding</keyword>
<dbReference type="CDD" id="cd01335">
    <property type="entry name" value="Radical_SAM"/>
    <property type="match status" value="1"/>
</dbReference>
<organism evidence="8 10">
    <name type="scientific">Candidatus Altarchaeum hamiconexum</name>
    <dbReference type="NCBI Taxonomy" id="1803513"/>
    <lineage>
        <taxon>Archaea</taxon>
        <taxon>Candidatus Altarchaeota</taxon>
        <taxon>Candidatus Altiarchaeia</taxon>
        <taxon>Candidatus Altarchaeales</taxon>
        <taxon>Candidatus Altarchaeaceae</taxon>
        <taxon>Candidatus Altarchaeum</taxon>
    </lineage>
</organism>
<evidence type="ECO:0000256" key="3">
    <source>
        <dbReference type="ARBA" id="ARBA00022691"/>
    </source>
</evidence>
<dbReference type="InterPro" id="IPR013785">
    <property type="entry name" value="Aldolase_TIM"/>
</dbReference>
<feature type="domain" description="Radical SAM core" evidence="7">
    <location>
        <begin position="10"/>
        <end position="237"/>
    </location>
</feature>
<dbReference type="PANTHER" id="PTHR30352">
    <property type="entry name" value="PYRUVATE FORMATE-LYASE-ACTIVATING ENZYME"/>
    <property type="match status" value="1"/>
</dbReference>
<evidence type="ECO:0000256" key="1">
    <source>
        <dbReference type="ARBA" id="ARBA00001966"/>
    </source>
</evidence>
<evidence type="ECO:0000256" key="4">
    <source>
        <dbReference type="ARBA" id="ARBA00022723"/>
    </source>
</evidence>
<comment type="caution">
    <text evidence="8">The sequence shown here is derived from an EMBL/GenBank/DDBJ whole genome shotgun (WGS) entry which is preliminary data.</text>
</comment>
<dbReference type="Proteomes" id="UP000768163">
    <property type="component" value="Unassembled WGS sequence"/>
</dbReference>
<dbReference type="AlphaFoldDB" id="A0A8J7YRE6"/>
<dbReference type="GO" id="GO:0003824">
    <property type="term" value="F:catalytic activity"/>
    <property type="evidence" value="ECO:0007669"/>
    <property type="project" value="InterPro"/>
</dbReference>
<accession>A0A8J7YRE6</accession>
<name>A0A8J7YRE6_9ARCH</name>
<keyword evidence="3" id="KW-0949">S-adenosyl-L-methionine</keyword>
<dbReference type="EMBL" id="JAACVF010000041">
    <property type="protein sequence ID" value="NCN64774.1"/>
    <property type="molecule type" value="Genomic_DNA"/>
</dbReference>
<evidence type="ECO:0000259" key="7">
    <source>
        <dbReference type="PROSITE" id="PS51918"/>
    </source>
</evidence>
<dbReference type="Proteomes" id="UP000738826">
    <property type="component" value="Unassembled WGS sequence"/>
</dbReference>
<dbReference type="InterPro" id="IPR007197">
    <property type="entry name" value="rSAM"/>
</dbReference>
<dbReference type="Pfam" id="PF04055">
    <property type="entry name" value="Radical_SAM"/>
    <property type="match status" value="1"/>
</dbReference>
<evidence type="ECO:0000256" key="6">
    <source>
        <dbReference type="ARBA" id="ARBA00023014"/>
    </source>
</evidence>
<keyword evidence="2" id="KW-0004">4Fe-4S</keyword>
<dbReference type="SFLD" id="SFLDS00029">
    <property type="entry name" value="Radical_SAM"/>
    <property type="match status" value="1"/>
</dbReference>
<keyword evidence="5" id="KW-0408">Iron</keyword>
<proteinExistence type="predicted"/>
<dbReference type="PANTHER" id="PTHR30352:SF5">
    <property type="entry name" value="PYRUVATE FORMATE-LYASE 1-ACTIVATING ENZYME"/>
    <property type="match status" value="1"/>
</dbReference>
<dbReference type="GO" id="GO:0051539">
    <property type="term" value="F:4 iron, 4 sulfur cluster binding"/>
    <property type="evidence" value="ECO:0007669"/>
    <property type="project" value="UniProtKB-KW"/>
</dbReference>
<evidence type="ECO:0000313" key="9">
    <source>
        <dbReference type="EMBL" id="NCS91132.1"/>
    </source>
</evidence>
<comment type="cofactor">
    <cofactor evidence="1">
        <name>[4Fe-4S] cluster</name>
        <dbReference type="ChEBI" id="CHEBI:49883"/>
    </cofactor>
</comment>
<dbReference type="PROSITE" id="PS51918">
    <property type="entry name" value="RADICAL_SAM"/>
    <property type="match status" value="1"/>
</dbReference>
<keyword evidence="6" id="KW-0411">Iron-sulfur</keyword>
<evidence type="ECO:0000256" key="5">
    <source>
        <dbReference type="ARBA" id="ARBA00023004"/>
    </source>
</evidence>
<dbReference type="GO" id="GO:0046872">
    <property type="term" value="F:metal ion binding"/>
    <property type="evidence" value="ECO:0007669"/>
    <property type="project" value="UniProtKB-KW"/>
</dbReference>
<evidence type="ECO:0000313" key="8">
    <source>
        <dbReference type="EMBL" id="NCN64774.1"/>
    </source>
</evidence>
<dbReference type="InterPro" id="IPR034457">
    <property type="entry name" value="Organic_radical-activating"/>
</dbReference>